<name>A0ACC2ER76_DIPCM</name>
<dbReference type="EMBL" id="CM055092">
    <property type="protein sequence ID" value="KAJ7569019.1"/>
    <property type="molecule type" value="Genomic_DNA"/>
</dbReference>
<organism evidence="1 2">
    <name type="scientific">Diphasiastrum complanatum</name>
    <name type="common">Issler's clubmoss</name>
    <name type="synonym">Lycopodium complanatum</name>
    <dbReference type="NCBI Taxonomy" id="34168"/>
    <lineage>
        <taxon>Eukaryota</taxon>
        <taxon>Viridiplantae</taxon>
        <taxon>Streptophyta</taxon>
        <taxon>Embryophyta</taxon>
        <taxon>Tracheophyta</taxon>
        <taxon>Lycopodiopsida</taxon>
        <taxon>Lycopodiales</taxon>
        <taxon>Lycopodiaceae</taxon>
        <taxon>Lycopodioideae</taxon>
        <taxon>Diphasiastrum</taxon>
    </lineage>
</organism>
<keyword evidence="2" id="KW-1185">Reference proteome</keyword>
<protein>
    <submittedName>
        <fullName evidence="1">Uncharacterized protein</fullName>
    </submittedName>
</protein>
<gene>
    <name evidence="1" type="ORF">O6H91_01G057500</name>
</gene>
<proteinExistence type="predicted"/>
<comment type="caution">
    <text evidence="1">The sequence shown here is derived from an EMBL/GenBank/DDBJ whole genome shotgun (WGS) entry which is preliminary data.</text>
</comment>
<accession>A0ACC2ER76</accession>
<evidence type="ECO:0000313" key="1">
    <source>
        <dbReference type="EMBL" id="KAJ7569019.1"/>
    </source>
</evidence>
<dbReference type="Proteomes" id="UP001162992">
    <property type="component" value="Chromosome 1"/>
</dbReference>
<sequence length="101" mass="11436">MPPPVKVLSLTPSTKGHKRGHRKETFFYILDYPIVMKQYIANIKGRNNITMIGCKGSVLDIKKNTITRFLVSAPKINIKPSSTPKTKVDQYEQVIAVCKFN</sequence>
<evidence type="ECO:0000313" key="2">
    <source>
        <dbReference type="Proteomes" id="UP001162992"/>
    </source>
</evidence>
<reference evidence="2" key="1">
    <citation type="journal article" date="2024" name="Proc. Natl. Acad. Sci. U.S.A.">
        <title>Extraordinary preservation of gene collinearity over three hundred million years revealed in homosporous lycophytes.</title>
        <authorList>
            <person name="Li C."/>
            <person name="Wickell D."/>
            <person name="Kuo L.Y."/>
            <person name="Chen X."/>
            <person name="Nie B."/>
            <person name="Liao X."/>
            <person name="Peng D."/>
            <person name="Ji J."/>
            <person name="Jenkins J."/>
            <person name="Williams M."/>
            <person name="Shu S."/>
            <person name="Plott C."/>
            <person name="Barry K."/>
            <person name="Rajasekar S."/>
            <person name="Grimwood J."/>
            <person name="Han X."/>
            <person name="Sun S."/>
            <person name="Hou Z."/>
            <person name="He W."/>
            <person name="Dai G."/>
            <person name="Sun C."/>
            <person name="Schmutz J."/>
            <person name="Leebens-Mack J.H."/>
            <person name="Li F.W."/>
            <person name="Wang L."/>
        </authorList>
    </citation>
    <scope>NUCLEOTIDE SEQUENCE [LARGE SCALE GENOMIC DNA]</scope>
    <source>
        <strain evidence="2">cv. PW_Plant_1</strain>
    </source>
</reference>